<protein>
    <submittedName>
        <fullName evidence="2">Uncharacterized protein</fullName>
    </submittedName>
</protein>
<organism evidence="2 3">
    <name type="scientific">Plakobranchus ocellatus</name>
    <dbReference type="NCBI Taxonomy" id="259542"/>
    <lineage>
        <taxon>Eukaryota</taxon>
        <taxon>Metazoa</taxon>
        <taxon>Spiralia</taxon>
        <taxon>Lophotrochozoa</taxon>
        <taxon>Mollusca</taxon>
        <taxon>Gastropoda</taxon>
        <taxon>Heterobranchia</taxon>
        <taxon>Euthyneura</taxon>
        <taxon>Panpulmonata</taxon>
        <taxon>Sacoglossa</taxon>
        <taxon>Placobranchoidea</taxon>
        <taxon>Plakobranchidae</taxon>
        <taxon>Plakobranchus</taxon>
    </lineage>
</organism>
<comment type="caution">
    <text evidence="2">The sequence shown here is derived from an EMBL/GenBank/DDBJ whole genome shotgun (WGS) entry which is preliminary data.</text>
</comment>
<name>A0AAV4BAE2_9GAST</name>
<feature type="chain" id="PRO_5043573590" evidence="1">
    <location>
        <begin position="18"/>
        <end position="91"/>
    </location>
</feature>
<feature type="signal peptide" evidence="1">
    <location>
        <begin position="1"/>
        <end position="17"/>
    </location>
</feature>
<gene>
    <name evidence="2" type="ORF">PoB_004184900</name>
</gene>
<dbReference type="EMBL" id="BLXT01004605">
    <property type="protein sequence ID" value="GFO15344.1"/>
    <property type="molecule type" value="Genomic_DNA"/>
</dbReference>
<reference evidence="2 3" key="1">
    <citation type="journal article" date="2021" name="Elife">
        <title>Chloroplast acquisition without the gene transfer in kleptoplastic sea slugs, Plakobranchus ocellatus.</title>
        <authorList>
            <person name="Maeda T."/>
            <person name="Takahashi S."/>
            <person name="Yoshida T."/>
            <person name="Shimamura S."/>
            <person name="Takaki Y."/>
            <person name="Nagai Y."/>
            <person name="Toyoda A."/>
            <person name="Suzuki Y."/>
            <person name="Arimoto A."/>
            <person name="Ishii H."/>
            <person name="Satoh N."/>
            <person name="Nishiyama T."/>
            <person name="Hasebe M."/>
            <person name="Maruyama T."/>
            <person name="Minagawa J."/>
            <person name="Obokata J."/>
            <person name="Shigenobu S."/>
        </authorList>
    </citation>
    <scope>NUCLEOTIDE SEQUENCE [LARGE SCALE GENOMIC DNA]</scope>
</reference>
<dbReference type="Proteomes" id="UP000735302">
    <property type="component" value="Unassembled WGS sequence"/>
</dbReference>
<evidence type="ECO:0000313" key="3">
    <source>
        <dbReference type="Proteomes" id="UP000735302"/>
    </source>
</evidence>
<keyword evidence="3" id="KW-1185">Reference proteome</keyword>
<proteinExistence type="predicted"/>
<dbReference type="AlphaFoldDB" id="A0AAV4BAE2"/>
<keyword evidence="1" id="KW-0732">Signal</keyword>
<sequence length="91" mass="9776">MIVIPFSLVWCLSSAEGLNPVSAGPLSGWTNDDKVKNNSSLHGKAIFGHVRVTYSGRKLSGRAWHAGTGRYLEGHPGTSSGDRSLWVLARV</sequence>
<accession>A0AAV4BAE2</accession>
<evidence type="ECO:0000256" key="1">
    <source>
        <dbReference type="SAM" id="SignalP"/>
    </source>
</evidence>
<evidence type="ECO:0000313" key="2">
    <source>
        <dbReference type="EMBL" id="GFO15344.1"/>
    </source>
</evidence>